<feature type="non-terminal residue" evidence="1">
    <location>
        <position position="1"/>
    </location>
</feature>
<name>A0AAD5FQV2_SILAS</name>
<accession>A0AAD5FQV2</accession>
<keyword evidence="2" id="KW-1185">Reference proteome</keyword>
<sequence>EHFYDPSSHSGFLELRLRNIRRKLEAGKHRYKKCKVSCDTGSGTDQDLDQGDSSAASEWITLMKRLRPSSENISSIQCGMDQTYLRRRSWIMKGTPTIAEIFDEYPRFLDMPSLLDVEFGKMTNGKTDQFLRRWEASIIPKLKAVAAMEKSDVASLIKGMEDQTDDEKCYTALVVLTHLLPPLPGSRCSVKCAISFLLDFLPVCFIKDIFYVMIQTPKTQPQFICISKSATRQYIIIARNDRVTIPASESLTCAVDKLFKLYWVCNVAYPPQLSSVFTFFEYIYDVTISTNRKAKVLELISKL</sequence>
<reference evidence="1" key="1">
    <citation type="submission" date="2018-07" db="EMBL/GenBank/DDBJ databases">
        <title>Comparative genomics of catfishes provides insights into carnivory and benthic adaptation.</title>
        <authorList>
            <person name="Zhang Y."/>
            <person name="Wang D."/>
            <person name="Peng Z."/>
            <person name="Zheng S."/>
            <person name="Shao F."/>
            <person name="Tao W."/>
        </authorList>
    </citation>
    <scope>NUCLEOTIDE SEQUENCE</scope>
    <source>
        <strain evidence="1">Chongqing</strain>
    </source>
</reference>
<dbReference type="Proteomes" id="UP001205998">
    <property type="component" value="Unassembled WGS sequence"/>
</dbReference>
<dbReference type="EMBL" id="MU551540">
    <property type="protein sequence ID" value="KAI5625900.1"/>
    <property type="molecule type" value="Genomic_DNA"/>
</dbReference>
<evidence type="ECO:0000313" key="2">
    <source>
        <dbReference type="Proteomes" id="UP001205998"/>
    </source>
</evidence>
<dbReference type="PANTHER" id="PTHR31025">
    <property type="entry name" value="SI:CH211-196P9.1-RELATED"/>
    <property type="match status" value="1"/>
</dbReference>
<organism evidence="1 2">
    <name type="scientific">Silurus asotus</name>
    <name type="common">Amur catfish</name>
    <name type="synonym">Parasilurus asotus</name>
    <dbReference type="NCBI Taxonomy" id="30991"/>
    <lineage>
        <taxon>Eukaryota</taxon>
        <taxon>Metazoa</taxon>
        <taxon>Chordata</taxon>
        <taxon>Craniata</taxon>
        <taxon>Vertebrata</taxon>
        <taxon>Euteleostomi</taxon>
        <taxon>Actinopterygii</taxon>
        <taxon>Neopterygii</taxon>
        <taxon>Teleostei</taxon>
        <taxon>Ostariophysi</taxon>
        <taxon>Siluriformes</taxon>
        <taxon>Siluridae</taxon>
        <taxon>Silurus</taxon>
    </lineage>
</organism>
<feature type="non-terminal residue" evidence="1">
    <location>
        <position position="303"/>
    </location>
</feature>
<proteinExistence type="predicted"/>
<gene>
    <name evidence="1" type="ORF">C0J50_14454</name>
</gene>
<protein>
    <submittedName>
        <fullName evidence="1">Uncharacterized protein</fullName>
    </submittedName>
</protein>
<comment type="caution">
    <text evidence="1">The sequence shown here is derived from an EMBL/GenBank/DDBJ whole genome shotgun (WGS) entry which is preliminary data.</text>
</comment>
<dbReference type="PANTHER" id="PTHR31025:SF28">
    <property type="match status" value="1"/>
</dbReference>
<dbReference type="AlphaFoldDB" id="A0AAD5FQV2"/>
<evidence type="ECO:0000313" key="1">
    <source>
        <dbReference type="EMBL" id="KAI5625900.1"/>
    </source>
</evidence>